<reference evidence="1" key="1">
    <citation type="journal article" date="2021" name="PeerJ">
        <title>Extensive microbial diversity within the chicken gut microbiome revealed by metagenomics and culture.</title>
        <authorList>
            <person name="Gilroy R."/>
            <person name="Ravi A."/>
            <person name="Getino M."/>
            <person name="Pursley I."/>
            <person name="Horton D.L."/>
            <person name="Alikhan N.F."/>
            <person name="Baker D."/>
            <person name="Gharbi K."/>
            <person name="Hall N."/>
            <person name="Watson M."/>
            <person name="Adriaenssens E.M."/>
            <person name="Foster-Nyarko E."/>
            <person name="Jarju S."/>
            <person name="Secka A."/>
            <person name="Antonio M."/>
            <person name="Oren A."/>
            <person name="Chaudhuri R.R."/>
            <person name="La Ragione R."/>
            <person name="Hildebrand F."/>
            <person name="Pallen M.J."/>
        </authorList>
    </citation>
    <scope>NUCLEOTIDE SEQUENCE</scope>
    <source>
        <strain evidence="1">ChiGjej1B1-98</strain>
    </source>
</reference>
<dbReference type="SUPFAM" id="SSF159275">
    <property type="entry name" value="PA1994-like"/>
    <property type="match status" value="1"/>
</dbReference>
<sequence>MGEPLVVIWDGIEEPSEERCTIVDLEEKRIAGVVRGEFGTCTYAMTVSQEWWFRSLRVTLDHRSLTVSRSGDVWTVDGEERPDLSEAREIDVSISPISNTLPIRRLDLDPDASADIVTAYVRVPELTVTADPQRYTRTGDREYRYDSRDTDFTRFVTVDEHGLVIEYPGLFRRRKRPGVDR</sequence>
<dbReference type="Proteomes" id="UP000824005">
    <property type="component" value="Unassembled WGS sequence"/>
</dbReference>
<dbReference type="AlphaFoldDB" id="A0A9D1YWY5"/>
<dbReference type="InterPro" id="IPR009467">
    <property type="entry name" value="Glycolipid-bd_prot_put"/>
</dbReference>
<proteinExistence type="predicted"/>
<name>A0A9D1YWY5_9MICO</name>
<reference evidence="1" key="2">
    <citation type="submission" date="2021-04" db="EMBL/GenBank/DDBJ databases">
        <authorList>
            <person name="Gilroy R."/>
        </authorList>
    </citation>
    <scope>NUCLEOTIDE SEQUENCE</scope>
    <source>
        <strain evidence="1">ChiGjej1B1-98</strain>
    </source>
</reference>
<evidence type="ECO:0000313" key="2">
    <source>
        <dbReference type="Proteomes" id="UP000824005"/>
    </source>
</evidence>
<dbReference type="Pfam" id="PF06475">
    <property type="entry name" value="Glycolipid_bind"/>
    <property type="match status" value="1"/>
</dbReference>
<evidence type="ECO:0000313" key="1">
    <source>
        <dbReference type="EMBL" id="HIY66801.1"/>
    </source>
</evidence>
<accession>A0A9D1YWY5</accession>
<comment type="caution">
    <text evidence="1">The sequence shown here is derived from an EMBL/GenBank/DDBJ whole genome shotgun (WGS) entry which is preliminary data.</text>
</comment>
<dbReference type="EMBL" id="DXDC01000333">
    <property type="protein sequence ID" value="HIY66801.1"/>
    <property type="molecule type" value="Genomic_DNA"/>
</dbReference>
<gene>
    <name evidence="1" type="ORF">H9830_11055</name>
</gene>
<protein>
    <submittedName>
        <fullName evidence="1">Glycolipid-binding domain-containing protein</fullName>
    </submittedName>
</protein>
<organism evidence="1 2">
    <name type="scientific">Candidatus Agrococcus pullicola</name>
    <dbReference type="NCBI Taxonomy" id="2838429"/>
    <lineage>
        <taxon>Bacteria</taxon>
        <taxon>Bacillati</taxon>
        <taxon>Actinomycetota</taxon>
        <taxon>Actinomycetes</taxon>
        <taxon>Micrococcales</taxon>
        <taxon>Microbacteriaceae</taxon>
        <taxon>Agrococcus</taxon>
    </lineage>
</organism>